<comment type="function">
    <text evidence="14 18">Bifunctional enzyme that catalyzes the epimerization of the S- and R-forms of NAD(P)HX and the dehydration of the S-form of NAD(P)HX at the expense of ADP, which is converted to AMP. This allows the repair of both epimers of NAD(P)HX, a damaged form of NAD(P)H that is a result of enzymatic or heat-dependent hydration.</text>
</comment>
<evidence type="ECO:0000256" key="2">
    <source>
        <dbReference type="ARBA" id="ARBA00000909"/>
    </source>
</evidence>
<comment type="cofactor">
    <cofactor evidence="18">
        <name>K(+)</name>
        <dbReference type="ChEBI" id="CHEBI:29103"/>
    </cofactor>
    <text evidence="18">Binds 1 potassium ion per subunit.</text>
</comment>
<dbReference type="Proteomes" id="UP000237752">
    <property type="component" value="Unassembled WGS sequence"/>
</dbReference>
<sequence>MRSVYDSTQVRAAEARLKEFTAPGELMQRAAYGLANECLNELHSRRGGVYGARAALLVGPGGNGGDALYSGVWLLRRGIAVHALLVGVKSYPGAREAFVRAGGTVGAISDADAATAVSRADLVIDGIAGLGSSRSVELPDSVAEAIATTDALVCAVDLPSGVNGDTGQAYDGAIHADMTATFGAWKPAQVLAPARRLCGDVRFVDIGLGPHLTDPRIDVLDYADIAAIWPGPSYDSHKYSTGVVGVIAGSAQYPGAAVMCVGGAIRSKPGMVRYVGAPDAIERIVAAWPAAVGATSIDDAGRTNAWVIGPGMGTDDAARSVVRSSLSLDVPVIYDADALTILSGDVDRLRERQAPTVLTPHSGEFARLFGEVGDDPVESVKAATRRTGCVVLLKGPSTIVAAPGGRVLVNETGSSKLATAGTGDVLSGIIGAALAAGLPAQIAAAAGAYVHGALADQHDGPLIAPDLIDELPAFMARLQA</sequence>
<feature type="domain" description="YjeF C-terminal" evidence="19">
    <location>
        <begin position="221"/>
        <end position="478"/>
    </location>
</feature>
<evidence type="ECO:0000256" key="5">
    <source>
        <dbReference type="ARBA" id="ARBA00022723"/>
    </source>
</evidence>
<dbReference type="PROSITE" id="PS01050">
    <property type="entry name" value="YJEF_C_2"/>
    <property type="match status" value="1"/>
</dbReference>
<dbReference type="HAMAP" id="MF_01965">
    <property type="entry name" value="NADHX_dehydratase"/>
    <property type="match status" value="1"/>
</dbReference>
<dbReference type="InterPro" id="IPR017953">
    <property type="entry name" value="Carbohydrate_kinase_pred_CS"/>
</dbReference>
<comment type="similarity">
    <text evidence="4 18">In the C-terminal section; belongs to the NnrD/CARKD family.</text>
</comment>
<keyword evidence="6 17" id="KW-0547">Nucleotide-binding</keyword>
<dbReference type="Pfam" id="PF03853">
    <property type="entry name" value="YjeF_N"/>
    <property type="match status" value="1"/>
</dbReference>
<feature type="domain" description="YjeF N-terminal" evidence="20">
    <location>
        <begin position="10"/>
        <end position="214"/>
    </location>
</feature>
<keyword evidence="21" id="KW-0808">Transferase</keyword>
<keyword evidence="13" id="KW-0511">Multifunctional enzyme</keyword>
<dbReference type="PIRSF" id="PIRSF017184">
    <property type="entry name" value="Nnr"/>
    <property type="match status" value="1"/>
</dbReference>
<comment type="catalytic activity">
    <reaction evidence="1 18">
        <text>(6R)-NADHX = (6S)-NADHX</text>
        <dbReference type="Rhea" id="RHEA:32215"/>
        <dbReference type="ChEBI" id="CHEBI:64074"/>
        <dbReference type="ChEBI" id="CHEBI:64075"/>
        <dbReference type="EC" id="5.1.99.6"/>
    </reaction>
</comment>
<dbReference type="NCBIfam" id="TIGR00196">
    <property type="entry name" value="yjeF_cterm"/>
    <property type="match status" value="1"/>
</dbReference>
<evidence type="ECO:0000256" key="3">
    <source>
        <dbReference type="ARBA" id="ARBA00006001"/>
    </source>
</evidence>
<organism evidence="21 22">
    <name type="scientific">Antricoccus suffuscus</name>
    <dbReference type="NCBI Taxonomy" id="1629062"/>
    <lineage>
        <taxon>Bacteria</taxon>
        <taxon>Bacillati</taxon>
        <taxon>Actinomycetota</taxon>
        <taxon>Actinomycetes</taxon>
        <taxon>Geodermatophilales</taxon>
        <taxon>Antricoccaceae</taxon>
        <taxon>Antricoccus</taxon>
    </lineage>
</organism>
<comment type="subunit">
    <text evidence="17">Homotetramer.</text>
</comment>
<dbReference type="Gene3D" id="3.40.50.10260">
    <property type="entry name" value="YjeF N-terminal domain"/>
    <property type="match status" value="1"/>
</dbReference>
<comment type="caution">
    <text evidence="21">The sequence shown here is derived from an EMBL/GenBank/DDBJ whole genome shotgun (WGS) entry which is preliminary data.</text>
</comment>
<dbReference type="GO" id="GO:0046496">
    <property type="term" value="P:nicotinamide nucleotide metabolic process"/>
    <property type="evidence" value="ECO:0007669"/>
    <property type="project" value="UniProtKB-UniRule"/>
</dbReference>
<keyword evidence="9 18" id="KW-0630">Potassium</keyword>
<feature type="binding site" evidence="17">
    <location>
        <position position="311"/>
    </location>
    <ligand>
        <name>(6S)-NADPHX</name>
        <dbReference type="ChEBI" id="CHEBI:64076"/>
    </ligand>
</feature>
<dbReference type="Gene3D" id="3.40.1190.20">
    <property type="match status" value="1"/>
</dbReference>
<dbReference type="CDD" id="cd01171">
    <property type="entry name" value="YXKO-related"/>
    <property type="match status" value="1"/>
</dbReference>
<evidence type="ECO:0000256" key="6">
    <source>
        <dbReference type="ARBA" id="ARBA00022741"/>
    </source>
</evidence>
<dbReference type="GO" id="GO:0110051">
    <property type="term" value="P:metabolite repair"/>
    <property type="evidence" value="ECO:0007669"/>
    <property type="project" value="TreeGrafter"/>
</dbReference>
<evidence type="ECO:0000256" key="12">
    <source>
        <dbReference type="ARBA" id="ARBA00023239"/>
    </source>
</evidence>
<dbReference type="InterPro" id="IPR029056">
    <property type="entry name" value="Ribokinase-like"/>
</dbReference>
<dbReference type="InterPro" id="IPR000631">
    <property type="entry name" value="CARKD"/>
</dbReference>
<dbReference type="PROSITE" id="PS51383">
    <property type="entry name" value="YJEF_C_3"/>
    <property type="match status" value="1"/>
</dbReference>
<evidence type="ECO:0000256" key="8">
    <source>
        <dbReference type="ARBA" id="ARBA00022857"/>
    </source>
</evidence>
<dbReference type="PANTHER" id="PTHR12592:SF0">
    <property type="entry name" value="ATP-DEPENDENT (S)-NAD(P)H-HYDRATE DEHYDRATASE"/>
    <property type="match status" value="1"/>
</dbReference>
<dbReference type="InterPro" id="IPR036652">
    <property type="entry name" value="YjeF_N_dom_sf"/>
</dbReference>
<evidence type="ECO:0000313" key="22">
    <source>
        <dbReference type="Proteomes" id="UP000237752"/>
    </source>
</evidence>
<keyword evidence="5 18" id="KW-0479">Metal-binding</keyword>
<evidence type="ECO:0000259" key="19">
    <source>
        <dbReference type="PROSITE" id="PS51383"/>
    </source>
</evidence>
<dbReference type="GO" id="GO:0005524">
    <property type="term" value="F:ATP binding"/>
    <property type="evidence" value="ECO:0007669"/>
    <property type="project" value="UniProtKB-UniRule"/>
</dbReference>
<dbReference type="OrthoDB" id="9806925at2"/>
<name>A0A2T0Z353_9ACTN</name>
<keyword evidence="10 17" id="KW-0520">NAD</keyword>
<evidence type="ECO:0000256" key="14">
    <source>
        <dbReference type="ARBA" id="ARBA00025153"/>
    </source>
</evidence>
<dbReference type="InterPro" id="IPR030677">
    <property type="entry name" value="Nnr"/>
</dbReference>
<dbReference type="GO" id="GO:0052856">
    <property type="term" value="F:NAD(P)HX epimerase activity"/>
    <property type="evidence" value="ECO:0007669"/>
    <property type="project" value="UniProtKB-EC"/>
</dbReference>
<accession>A0A2T0Z353</accession>
<feature type="binding site" evidence="17">
    <location>
        <position position="361"/>
    </location>
    <ligand>
        <name>(6S)-NADPHX</name>
        <dbReference type="ChEBI" id="CHEBI:64076"/>
    </ligand>
</feature>
<reference evidence="21 22" key="1">
    <citation type="submission" date="2018-03" db="EMBL/GenBank/DDBJ databases">
        <title>Genomic Encyclopedia of Archaeal and Bacterial Type Strains, Phase II (KMG-II): from individual species to whole genera.</title>
        <authorList>
            <person name="Goeker M."/>
        </authorList>
    </citation>
    <scope>NUCLEOTIDE SEQUENCE [LARGE SCALE GENOMIC DNA]</scope>
    <source>
        <strain evidence="21 22">DSM 100065</strain>
    </source>
</reference>
<keyword evidence="22" id="KW-1185">Reference proteome</keyword>
<evidence type="ECO:0000256" key="4">
    <source>
        <dbReference type="ARBA" id="ARBA00009524"/>
    </source>
</evidence>
<dbReference type="EMBL" id="PVUE01000029">
    <property type="protein sequence ID" value="PRZ30777.1"/>
    <property type="molecule type" value="Genomic_DNA"/>
</dbReference>
<evidence type="ECO:0000256" key="15">
    <source>
        <dbReference type="ARBA" id="ARBA00048238"/>
    </source>
</evidence>
<dbReference type="AlphaFoldDB" id="A0A2T0Z353"/>
<dbReference type="GO" id="GO:0046872">
    <property type="term" value="F:metal ion binding"/>
    <property type="evidence" value="ECO:0007669"/>
    <property type="project" value="UniProtKB-UniRule"/>
</dbReference>
<dbReference type="PANTHER" id="PTHR12592">
    <property type="entry name" value="ATP-DEPENDENT (S)-NAD(P)H-HYDRATE DEHYDRATASE FAMILY MEMBER"/>
    <property type="match status" value="1"/>
</dbReference>
<gene>
    <name evidence="17" type="primary">nnrD</name>
    <name evidence="21" type="ORF">CLV47_12919</name>
</gene>
<dbReference type="SUPFAM" id="SSF64153">
    <property type="entry name" value="YjeF N-terminal domain-like"/>
    <property type="match status" value="1"/>
</dbReference>
<feature type="binding site" evidence="17">
    <location>
        <position position="424"/>
    </location>
    <ligand>
        <name>(6S)-NADPHX</name>
        <dbReference type="ChEBI" id="CHEBI:64076"/>
    </ligand>
</feature>
<evidence type="ECO:0000313" key="21">
    <source>
        <dbReference type="EMBL" id="PRZ30777.1"/>
    </source>
</evidence>
<evidence type="ECO:0000259" key="20">
    <source>
        <dbReference type="PROSITE" id="PS51385"/>
    </source>
</evidence>
<comment type="function">
    <text evidence="17">Catalyzes the dehydration of the S-form of NAD(P)HX at the expense of ADP, which is converted to AMP. Together with NAD(P)HX epimerase, which catalyzes the epimerization of the S- and R-forms, the enzyme allows the repair of both epimers of NAD(P)HX, a damaged form of NAD(P)H that is a result of enzymatic or heat-dependent hydration.</text>
</comment>
<evidence type="ECO:0000256" key="9">
    <source>
        <dbReference type="ARBA" id="ARBA00022958"/>
    </source>
</evidence>
<keyword evidence="21" id="KW-0418">Kinase</keyword>
<comment type="similarity">
    <text evidence="3 18">In the N-terminal section; belongs to the NnrE/AIBP family.</text>
</comment>
<evidence type="ECO:0000256" key="7">
    <source>
        <dbReference type="ARBA" id="ARBA00022840"/>
    </source>
</evidence>
<evidence type="ECO:0000256" key="1">
    <source>
        <dbReference type="ARBA" id="ARBA00000013"/>
    </source>
</evidence>
<evidence type="ECO:0000256" key="10">
    <source>
        <dbReference type="ARBA" id="ARBA00023027"/>
    </source>
</evidence>
<dbReference type="InterPro" id="IPR004443">
    <property type="entry name" value="YjeF_N_dom"/>
</dbReference>
<comment type="similarity">
    <text evidence="17">Belongs to the NnrD/CARKD family.</text>
</comment>
<dbReference type="Pfam" id="PF01256">
    <property type="entry name" value="Carb_kinase"/>
    <property type="match status" value="1"/>
</dbReference>
<comment type="cofactor">
    <cofactor evidence="17">
        <name>Mg(2+)</name>
        <dbReference type="ChEBI" id="CHEBI:18420"/>
    </cofactor>
</comment>
<dbReference type="RefSeq" id="WP_106351065.1">
    <property type="nucleotide sequence ID" value="NZ_PVUE01000029.1"/>
</dbReference>
<keyword evidence="8 17" id="KW-0521">NADP</keyword>
<keyword evidence="7 17" id="KW-0067">ATP-binding</keyword>
<dbReference type="GO" id="GO:0052855">
    <property type="term" value="F:ADP-dependent NAD(P)H-hydrate dehydratase activity"/>
    <property type="evidence" value="ECO:0007669"/>
    <property type="project" value="UniProtKB-UniRule"/>
</dbReference>
<proteinExistence type="inferred from homology"/>
<comment type="catalytic activity">
    <reaction evidence="2 18">
        <text>(6R)-NADPHX = (6S)-NADPHX</text>
        <dbReference type="Rhea" id="RHEA:32227"/>
        <dbReference type="ChEBI" id="CHEBI:64076"/>
        <dbReference type="ChEBI" id="CHEBI:64077"/>
        <dbReference type="EC" id="5.1.99.6"/>
    </reaction>
</comment>
<feature type="binding site" evidence="17">
    <location>
        <position position="256"/>
    </location>
    <ligand>
        <name>(6S)-NADPHX</name>
        <dbReference type="ChEBI" id="CHEBI:64076"/>
    </ligand>
</feature>
<dbReference type="PROSITE" id="PS51385">
    <property type="entry name" value="YJEF_N"/>
    <property type="match status" value="1"/>
</dbReference>
<evidence type="ECO:0000256" key="11">
    <source>
        <dbReference type="ARBA" id="ARBA00023235"/>
    </source>
</evidence>
<evidence type="ECO:0000256" key="18">
    <source>
        <dbReference type="PIRNR" id="PIRNR017184"/>
    </source>
</evidence>
<protein>
    <recommendedName>
        <fullName evidence="17">ADP-dependent (S)-NAD(P)H-hydrate dehydratase</fullName>
        <ecNumber evidence="17">4.2.1.136</ecNumber>
    </recommendedName>
    <alternativeName>
        <fullName evidence="17">ADP-dependent NAD(P)HX dehydratase</fullName>
    </alternativeName>
</protein>
<dbReference type="SUPFAM" id="SSF53613">
    <property type="entry name" value="Ribokinase-like"/>
    <property type="match status" value="1"/>
</dbReference>
<comment type="catalytic activity">
    <reaction evidence="15 17 18">
        <text>(6S)-NADHX + ADP = AMP + phosphate + NADH + H(+)</text>
        <dbReference type="Rhea" id="RHEA:32223"/>
        <dbReference type="ChEBI" id="CHEBI:15378"/>
        <dbReference type="ChEBI" id="CHEBI:43474"/>
        <dbReference type="ChEBI" id="CHEBI:57945"/>
        <dbReference type="ChEBI" id="CHEBI:64074"/>
        <dbReference type="ChEBI" id="CHEBI:456215"/>
        <dbReference type="ChEBI" id="CHEBI:456216"/>
        <dbReference type="EC" id="4.2.1.136"/>
    </reaction>
</comment>
<keyword evidence="12 17" id="KW-0456">Lyase</keyword>
<dbReference type="EC" id="4.2.1.136" evidence="17"/>
<comment type="catalytic activity">
    <reaction evidence="16 17 18">
        <text>(6S)-NADPHX + ADP = AMP + phosphate + NADPH + H(+)</text>
        <dbReference type="Rhea" id="RHEA:32235"/>
        <dbReference type="ChEBI" id="CHEBI:15378"/>
        <dbReference type="ChEBI" id="CHEBI:43474"/>
        <dbReference type="ChEBI" id="CHEBI:57783"/>
        <dbReference type="ChEBI" id="CHEBI:64076"/>
        <dbReference type="ChEBI" id="CHEBI:456215"/>
        <dbReference type="ChEBI" id="CHEBI:456216"/>
        <dbReference type="EC" id="4.2.1.136"/>
    </reaction>
</comment>
<evidence type="ECO:0000256" key="13">
    <source>
        <dbReference type="ARBA" id="ARBA00023268"/>
    </source>
</evidence>
<evidence type="ECO:0000256" key="16">
    <source>
        <dbReference type="ARBA" id="ARBA00049209"/>
    </source>
</evidence>
<feature type="binding site" evidence="17">
    <location>
        <begin position="394"/>
        <end position="398"/>
    </location>
    <ligand>
        <name>AMP</name>
        <dbReference type="ChEBI" id="CHEBI:456215"/>
    </ligand>
</feature>
<keyword evidence="11 18" id="KW-0413">Isomerase</keyword>
<evidence type="ECO:0000256" key="17">
    <source>
        <dbReference type="HAMAP-Rule" id="MF_01965"/>
    </source>
</evidence>
<dbReference type="GO" id="GO:0016301">
    <property type="term" value="F:kinase activity"/>
    <property type="evidence" value="ECO:0007669"/>
    <property type="project" value="UniProtKB-KW"/>
</dbReference>
<feature type="binding site" evidence="17">
    <location>
        <position position="423"/>
    </location>
    <ligand>
        <name>AMP</name>
        <dbReference type="ChEBI" id="CHEBI:456215"/>
    </ligand>
</feature>